<dbReference type="Gene3D" id="2.60.40.420">
    <property type="entry name" value="Cupredoxins - blue copper proteins"/>
    <property type="match status" value="1"/>
</dbReference>
<dbReference type="Proteomes" id="UP000515211">
    <property type="component" value="Chromosome 7"/>
</dbReference>
<dbReference type="KEGG" id="adu:110273598"/>
<dbReference type="GO" id="GO:0005507">
    <property type="term" value="F:copper ion binding"/>
    <property type="evidence" value="ECO:0007669"/>
    <property type="project" value="InterPro"/>
</dbReference>
<dbReference type="SUPFAM" id="SSF49503">
    <property type="entry name" value="Cupredoxins"/>
    <property type="match status" value="1"/>
</dbReference>
<evidence type="ECO:0000313" key="4">
    <source>
        <dbReference type="Proteomes" id="UP000515211"/>
    </source>
</evidence>
<feature type="region of interest" description="Disordered" evidence="2">
    <location>
        <begin position="1"/>
        <end position="21"/>
    </location>
</feature>
<proteinExistence type="inferred from homology"/>
<feature type="compositionally biased region" description="Basic and acidic residues" evidence="2">
    <location>
        <begin position="7"/>
        <end position="21"/>
    </location>
</feature>
<accession>A0A9C6T0I5</accession>
<sequence length="269" mass="31238">MMIMMEMNKDKSPTEMPPKEEKRIMLPETSQQTIRTDDDSYQQRANRTYDRIHKPNKILLKQANKKDYYIVVSTRFTGRVLITTAILHYSDLNAHLSTTLFLGPTLDIASSLYQTKTIHYNRECAYYIKWTKAKPTKIIPLQTNQTNKNHNSGKVCSFHKWKTEYTVNGMSYVAPNTPLKLADYFNITGVFSVGTIPTSPLKDTNNAYFQTFSSGRWTPQSIAHYNLRDAVCRCTTQVYPKSWTEIYVALDNVGMWNLRSENWRIGYIK</sequence>
<evidence type="ECO:0000259" key="3">
    <source>
        <dbReference type="Pfam" id="PF07731"/>
    </source>
</evidence>
<dbReference type="InterPro" id="IPR008972">
    <property type="entry name" value="Cupredoxin"/>
</dbReference>
<gene>
    <name evidence="5" type="primary">LOC110273598</name>
</gene>
<dbReference type="RefSeq" id="XP_052107565.1">
    <property type="nucleotide sequence ID" value="XM_052251605.1"/>
</dbReference>
<dbReference type="InterPro" id="IPR011706">
    <property type="entry name" value="Cu-oxidase_C"/>
</dbReference>
<comment type="similarity">
    <text evidence="1">Belongs to the multicopper oxidase family.</text>
</comment>
<dbReference type="Pfam" id="PF07731">
    <property type="entry name" value="Cu-oxidase_2"/>
    <property type="match status" value="1"/>
</dbReference>
<evidence type="ECO:0000256" key="1">
    <source>
        <dbReference type="ARBA" id="ARBA00010609"/>
    </source>
</evidence>
<evidence type="ECO:0000313" key="5">
    <source>
        <dbReference type="RefSeq" id="XP_052107565.1"/>
    </source>
</evidence>
<name>A0A9C6T0I5_ARADU</name>
<protein>
    <submittedName>
        <fullName evidence="5">L-ascorbate oxidase homolog</fullName>
    </submittedName>
</protein>
<dbReference type="AlphaFoldDB" id="A0A9C6T0I5"/>
<evidence type="ECO:0000256" key="2">
    <source>
        <dbReference type="SAM" id="MobiDB-lite"/>
    </source>
</evidence>
<dbReference type="GeneID" id="110273598"/>
<organism evidence="4 5">
    <name type="scientific">Arachis duranensis</name>
    <name type="common">Wild peanut</name>
    <dbReference type="NCBI Taxonomy" id="130453"/>
    <lineage>
        <taxon>Eukaryota</taxon>
        <taxon>Viridiplantae</taxon>
        <taxon>Streptophyta</taxon>
        <taxon>Embryophyta</taxon>
        <taxon>Tracheophyta</taxon>
        <taxon>Spermatophyta</taxon>
        <taxon>Magnoliopsida</taxon>
        <taxon>eudicotyledons</taxon>
        <taxon>Gunneridae</taxon>
        <taxon>Pentapetalae</taxon>
        <taxon>rosids</taxon>
        <taxon>fabids</taxon>
        <taxon>Fabales</taxon>
        <taxon>Fabaceae</taxon>
        <taxon>Papilionoideae</taxon>
        <taxon>50 kb inversion clade</taxon>
        <taxon>dalbergioids sensu lato</taxon>
        <taxon>Dalbergieae</taxon>
        <taxon>Pterocarpus clade</taxon>
        <taxon>Arachis</taxon>
    </lineage>
</organism>
<feature type="domain" description="Plastocyanin-like" evidence="3">
    <location>
        <begin position="212"/>
        <end position="263"/>
    </location>
</feature>
<reference evidence="5" key="2">
    <citation type="submission" date="2025-08" db="UniProtKB">
        <authorList>
            <consortium name="RefSeq"/>
        </authorList>
    </citation>
    <scope>IDENTIFICATION</scope>
    <source>
        <tissue evidence="5">Whole plant</tissue>
    </source>
</reference>
<reference evidence="4" key="1">
    <citation type="journal article" date="2016" name="Nat. Genet.">
        <title>The genome sequences of Arachis duranensis and Arachis ipaensis, the diploid ancestors of cultivated peanut.</title>
        <authorList>
            <person name="Bertioli D.J."/>
            <person name="Cannon S.B."/>
            <person name="Froenicke L."/>
            <person name="Huang G."/>
            <person name="Farmer A.D."/>
            <person name="Cannon E.K."/>
            <person name="Liu X."/>
            <person name="Gao D."/>
            <person name="Clevenger J."/>
            <person name="Dash S."/>
            <person name="Ren L."/>
            <person name="Moretzsohn M.C."/>
            <person name="Shirasawa K."/>
            <person name="Huang W."/>
            <person name="Vidigal B."/>
            <person name="Abernathy B."/>
            <person name="Chu Y."/>
            <person name="Niederhuth C.E."/>
            <person name="Umale P."/>
            <person name="Araujo A.C."/>
            <person name="Kozik A."/>
            <person name="Kim K.D."/>
            <person name="Burow M.D."/>
            <person name="Varshney R.K."/>
            <person name="Wang X."/>
            <person name="Zhang X."/>
            <person name="Barkley N."/>
            <person name="Guimaraes P.M."/>
            <person name="Isobe S."/>
            <person name="Guo B."/>
            <person name="Liao B."/>
            <person name="Stalker H.T."/>
            <person name="Schmitz R.J."/>
            <person name="Scheffler B.E."/>
            <person name="Leal-Bertioli S.C."/>
            <person name="Xun X."/>
            <person name="Jackson S.A."/>
            <person name="Michelmore R."/>
            <person name="Ozias-Akins P."/>
        </authorList>
    </citation>
    <scope>NUCLEOTIDE SEQUENCE [LARGE SCALE GENOMIC DNA]</scope>
    <source>
        <strain evidence="4">cv. V14167</strain>
    </source>
</reference>
<dbReference type="GO" id="GO:0016491">
    <property type="term" value="F:oxidoreductase activity"/>
    <property type="evidence" value="ECO:0007669"/>
    <property type="project" value="InterPro"/>
</dbReference>
<keyword evidence="4" id="KW-1185">Reference proteome</keyword>